<organism evidence="2 3">
    <name type="scientific">Trichonephila inaurata madagascariensis</name>
    <dbReference type="NCBI Taxonomy" id="2747483"/>
    <lineage>
        <taxon>Eukaryota</taxon>
        <taxon>Metazoa</taxon>
        <taxon>Ecdysozoa</taxon>
        <taxon>Arthropoda</taxon>
        <taxon>Chelicerata</taxon>
        <taxon>Arachnida</taxon>
        <taxon>Araneae</taxon>
        <taxon>Araneomorphae</taxon>
        <taxon>Entelegynae</taxon>
        <taxon>Araneoidea</taxon>
        <taxon>Nephilidae</taxon>
        <taxon>Trichonephila</taxon>
        <taxon>Trichonephila inaurata</taxon>
    </lineage>
</organism>
<reference evidence="2" key="1">
    <citation type="submission" date="2020-08" db="EMBL/GenBank/DDBJ databases">
        <title>Multicomponent nature underlies the extraordinary mechanical properties of spider dragline silk.</title>
        <authorList>
            <person name="Kono N."/>
            <person name="Nakamura H."/>
            <person name="Mori M."/>
            <person name="Yoshida Y."/>
            <person name="Ohtoshi R."/>
            <person name="Malay A.D."/>
            <person name="Moran D.A.P."/>
            <person name="Tomita M."/>
            <person name="Numata K."/>
            <person name="Arakawa K."/>
        </authorList>
    </citation>
    <scope>NUCLEOTIDE SEQUENCE</scope>
</reference>
<accession>A0A8X6YQC9</accession>
<keyword evidence="2" id="KW-0378">Hydrolase</keyword>
<sequence length="227" mass="25856">MERCEKDECNPELMRSIDKVIRWDNPFAAAYTMMGELEQQVKVEGNRLNLIRPNQRTLRDESYLGLADHVNALAIIAGMRAGVSLILPSSFFGSPRAMKQNFQDTMSVVRDFIARIFDIKKKELLQDLKKNGIFGRVVVDIYVIEFQKRGHPHTHLLLIITEQDKIRDSESIDLIVSAELPEKTVDPKLHEIVNSIIIHGPCGALIVFAQRDTTSNLVIQRLKTSYV</sequence>
<dbReference type="AlphaFoldDB" id="A0A8X6YQC9"/>
<dbReference type="Pfam" id="PF14214">
    <property type="entry name" value="Helitron_like_N"/>
    <property type="match status" value="1"/>
</dbReference>
<dbReference type="GO" id="GO:0004386">
    <property type="term" value="F:helicase activity"/>
    <property type="evidence" value="ECO:0007669"/>
    <property type="project" value="UniProtKB-KW"/>
</dbReference>
<keyword evidence="3" id="KW-1185">Reference proteome</keyword>
<evidence type="ECO:0000313" key="3">
    <source>
        <dbReference type="Proteomes" id="UP000886998"/>
    </source>
</evidence>
<comment type="caution">
    <text evidence="2">The sequence shown here is derived from an EMBL/GenBank/DDBJ whole genome shotgun (WGS) entry which is preliminary data.</text>
</comment>
<proteinExistence type="predicted"/>
<dbReference type="OrthoDB" id="7789720at2759"/>
<name>A0A8X6YQC9_9ARAC</name>
<gene>
    <name evidence="2" type="primary">AVEN_161923_1</name>
    <name evidence="2" type="ORF">TNIN_428451</name>
</gene>
<dbReference type="Proteomes" id="UP000886998">
    <property type="component" value="Unassembled WGS sequence"/>
</dbReference>
<keyword evidence="2" id="KW-0547">Nucleotide-binding</keyword>
<evidence type="ECO:0000259" key="1">
    <source>
        <dbReference type="Pfam" id="PF14214"/>
    </source>
</evidence>
<keyword evidence="2" id="KW-0067">ATP-binding</keyword>
<protein>
    <submittedName>
        <fullName evidence="2">ATP-dependent DNA helicase</fullName>
    </submittedName>
</protein>
<dbReference type="InterPro" id="IPR025476">
    <property type="entry name" value="Helitron_helicase-like"/>
</dbReference>
<keyword evidence="2" id="KW-0347">Helicase</keyword>
<dbReference type="EMBL" id="BMAV01021751">
    <property type="protein sequence ID" value="GFY76077.1"/>
    <property type="molecule type" value="Genomic_DNA"/>
</dbReference>
<evidence type="ECO:0000313" key="2">
    <source>
        <dbReference type="EMBL" id="GFY76077.1"/>
    </source>
</evidence>
<feature type="domain" description="Helitron helicase-like" evidence="1">
    <location>
        <begin position="111"/>
        <end position="158"/>
    </location>
</feature>